<dbReference type="EMBL" id="JAAQPH010000006">
    <property type="protein sequence ID" value="NIA68980.1"/>
    <property type="molecule type" value="Genomic_DNA"/>
</dbReference>
<dbReference type="InterPro" id="IPR006597">
    <property type="entry name" value="Sel1-like"/>
</dbReference>
<organism evidence="3 4">
    <name type="scientific">Pelagibius litoralis</name>
    <dbReference type="NCBI Taxonomy" id="374515"/>
    <lineage>
        <taxon>Bacteria</taxon>
        <taxon>Pseudomonadati</taxon>
        <taxon>Pseudomonadota</taxon>
        <taxon>Alphaproteobacteria</taxon>
        <taxon>Rhodospirillales</taxon>
        <taxon>Rhodovibrionaceae</taxon>
        <taxon>Pelagibius</taxon>
    </lineage>
</organism>
<evidence type="ECO:0000256" key="2">
    <source>
        <dbReference type="SAM" id="SignalP"/>
    </source>
</evidence>
<feature type="compositionally biased region" description="Basic and acidic residues" evidence="1">
    <location>
        <begin position="35"/>
        <end position="48"/>
    </location>
</feature>
<evidence type="ECO:0000256" key="1">
    <source>
        <dbReference type="SAM" id="MobiDB-lite"/>
    </source>
</evidence>
<dbReference type="AlphaFoldDB" id="A0A967C502"/>
<evidence type="ECO:0000313" key="3">
    <source>
        <dbReference type="EMBL" id="NIA68980.1"/>
    </source>
</evidence>
<dbReference type="RefSeq" id="WP_167224090.1">
    <property type="nucleotide sequence ID" value="NZ_JAAQPH010000006.1"/>
</dbReference>
<accession>A0A967C502</accession>
<proteinExistence type="predicted"/>
<keyword evidence="4" id="KW-1185">Reference proteome</keyword>
<feature type="signal peptide" evidence="2">
    <location>
        <begin position="1"/>
        <end position="22"/>
    </location>
</feature>
<evidence type="ECO:0000313" key="4">
    <source>
        <dbReference type="Proteomes" id="UP000761264"/>
    </source>
</evidence>
<dbReference type="InterPro" id="IPR011990">
    <property type="entry name" value="TPR-like_helical_dom_sf"/>
</dbReference>
<reference evidence="3" key="1">
    <citation type="submission" date="2020-03" db="EMBL/GenBank/DDBJ databases">
        <title>Genome of Pelagibius litoralis DSM 21314T.</title>
        <authorList>
            <person name="Wang G."/>
        </authorList>
    </citation>
    <scope>NUCLEOTIDE SEQUENCE</scope>
    <source>
        <strain evidence="3">DSM 21314</strain>
    </source>
</reference>
<protein>
    <submittedName>
        <fullName evidence="3">SEL1-like repeat protein</fullName>
    </submittedName>
</protein>
<feature type="chain" id="PRO_5037857715" evidence="2">
    <location>
        <begin position="23"/>
        <end position="232"/>
    </location>
</feature>
<name>A0A967C502_9PROT</name>
<dbReference type="Proteomes" id="UP000761264">
    <property type="component" value="Unassembled WGS sequence"/>
</dbReference>
<keyword evidence="2" id="KW-0732">Signal</keyword>
<feature type="region of interest" description="Disordered" evidence="1">
    <location>
        <begin position="210"/>
        <end position="232"/>
    </location>
</feature>
<dbReference type="Gene3D" id="1.25.40.10">
    <property type="entry name" value="Tetratricopeptide repeat domain"/>
    <property type="match status" value="1"/>
</dbReference>
<gene>
    <name evidence="3" type="ORF">HBA54_10280</name>
</gene>
<comment type="caution">
    <text evidence="3">The sequence shown here is derived from an EMBL/GenBank/DDBJ whole genome shotgun (WGS) entry which is preliminary data.</text>
</comment>
<sequence length="232" mass="25298">MAIRTVLAAFLLPVFLLAAAQAESPAVPSAAGETGEPHADKSNADTSPWEHDLWNGATTMMRVYICAHARRAPTWCAQTQVLPSNVPLPDEQGPPLTAEDAAWLAFLEQTDPADLSLKEVAFIKRRALDRRDTQAMEILGYLYAQGVSVKRDYAEAYRWYGRAFLAGEKRVRPNLDLVWGLLQRYDLEAAVALTREFNALKEGELMPAVEAQGDPPLAGGQAPVAQGDPTGL</sequence>
<dbReference type="SUPFAM" id="SSF81901">
    <property type="entry name" value="HCP-like"/>
    <property type="match status" value="1"/>
</dbReference>
<dbReference type="SMART" id="SM00671">
    <property type="entry name" value="SEL1"/>
    <property type="match status" value="1"/>
</dbReference>
<feature type="region of interest" description="Disordered" evidence="1">
    <location>
        <begin position="28"/>
        <end position="48"/>
    </location>
</feature>